<comment type="similarity">
    <text evidence="1">Belongs to the membrane fusion protein (MFP) (TC 8.A.1) family.</text>
</comment>
<proteinExistence type="inferred from homology"/>
<evidence type="ECO:0000313" key="4">
    <source>
        <dbReference type="EMBL" id="MFC0263144.1"/>
    </source>
</evidence>
<evidence type="ECO:0000313" key="5">
    <source>
        <dbReference type="Proteomes" id="UP001589797"/>
    </source>
</evidence>
<organism evidence="4 5">
    <name type="scientific">Fontibacter flavus</name>
    <dbReference type="NCBI Taxonomy" id="654838"/>
    <lineage>
        <taxon>Bacteria</taxon>
        <taxon>Pseudomonadati</taxon>
        <taxon>Bacteroidota</taxon>
        <taxon>Cytophagia</taxon>
        <taxon>Cytophagales</taxon>
        <taxon>Cyclobacteriaceae</taxon>
        <taxon>Fontibacter</taxon>
    </lineage>
</organism>
<accession>A0ABV6FTF5</accession>
<protein>
    <submittedName>
        <fullName evidence="4">Efflux RND transporter periplasmic adaptor subunit</fullName>
    </submittedName>
</protein>
<sequence>MKKILYILIPLALVALMVAKLLTNKQIAEERVYLYDKEKPVQVTALQVTQTNINPEYSFTGTFEPNRESKLSAEVQGKVNRILVESGSTVRKGQVLIQLDDALLQLQLKAAEIQVKGLEADLKRYRILVENDAIQGIQLEKTGLALETANVQVSTLKEQISKSQIRAPFDGVVTAKLTEEGDFAAPGKPLLQLTDISQVKLGIQVPEKDLKLFELGKSYTVSIPSLPTETTGKVNLIGSRGNPANSFPIEIIVSNQSKQEIKAGMFGHLTLTTDKDITGIVIPSAAIVGSDLEPQVYVIKDGKARLQGIQIEKRIQDQVLVRAGLQENDVVIIGGLINVFEGAAVITNL</sequence>
<feature type="domain" description="Multidrug resistance protein MdtA-like barrel-sandwich hybrid" evidence="2">
    <location>
        <begin position="70"/>
        <end position="190"/>
    </location>
</feature>
<dbReference type="EMBL" id="JBHLWI010000029">
    <property type="protein sequence ID" value="MFC0263144.1"/>
    <property type="molecule type" value="Genomic_DNA"/>
</dbReference>
<dbReference type="InterPro" id="IPR058625">
    <property type="entry name" value="MdtA-like_BSH"/>
</dbReference>
<dbReference type="Gene3D" id="2.40.420.20">
    <property type="match status" value="1"/>
</dbReference>
<dbReference type="PANTHER" id="PTHR30469:SF15">
    <property type="entry name" value="HLYD FAMILY OF SECRETION PROTEINS"/>
    <property type="match status" value="1"/>
</dbReference>
<feature type="domain" description="YknX-like C-terminal permuted SH3-like" evidence="3">
    <location>
        <begin position="280"/>
        <end position="346"/>
    </location>
</feature>
<dbReference type="NCBIfam" id="TIGR01730">
    <property type="entry name" value="RND_mfp"/>
    <property type="match status" value="1"/>
</dbReference>
<keyword evidence="5" id="KW-1185">Reference proteome</keyword>
<dbReference type="InterPro" id="IPR058637">
    <property type="entry name" value="YknX-like_C"/>
</dbReference>
<evidence type="ECO:0000259" key="3">
    <source>
        <dbReference type="Pfam" id="PF25989"/>
    </source>
</evidence>
<dbReference type="Gene3D" id="2.40.30.170">
    <property type="match status" value="1"/>
</dbReference>
<dbReference type="Gene3D" id="1.10.287.470">
    <property type="entry name" value="Helix hairpin bin"/>
    <property type="match status" value="1"/>
</dbReference>
<dbReference type="Pfam" id="PF25989">
    <property type="entry name" value="YknX_C"/>
    <property type="match status" value="1"/>
</dbReference>
<comment type="caution">
    <text evidence="4">The sequence shown here is derived from an EMBL/GenBank/DDBJ whole genome shotgun (WGS) entry which is preliminary data.</text>
</comment>
<evidence type="ECO:0000256" key="1">
    <source>
        <dbReference type="ARBA" id="ARBA00009477"/>
    </source>
</evidence>
<dbReference type="SUPFAM" id="SSF111369">
    <property type="entry name" value="HlyD-like secretion proteins"/>
    <property type="match status" value="1"/>
</dbReference>
<name>A0ABV6FTF5_9BACT</name>
<evidence type="ECO:0000259" key="2">
    <source>
        <dbReference type="Pfam" id="PF25917"/>
    </source>
</evidence>
<dbReference type="RefSeq" id="WP_382387613.1">
    <property type="nucleotide sequence ID" value="NZ_JBHLWI010000029.1"/>
</dbReference>
<dbReference type="PANTHER" id="PTHR30469">
    <property type="entry name" value="MULTIDRUG RESISTANCE PROTEIN MDTA"/>
    <property type="match status" value="1"/>
</dbReference>
<dbReference type="Gene3D" id="2.40.50.100">
    <property type="match status" value="1"/>
</dbReference>
<dbReference type="Proteomes" id="UP001589797">
    <property type="component" value="Unassembled WGS sequence"/>
</dbReference>
<dbReference type="Pfam" id="PF25917">
    <property type="entry name" value="BSH_RND"/>
    <property type="match status" value="1"/>
</dbReference>
<gene>
    <name evidence="4" type="ORF">ACFFIP_10660</name>
</gene>
<dbReference type="InterPro" id="IPR006143">
    <property type="entry name" value="RND_pump_MFP"/>
</dbReference>
<reference evidence="4 5" key="1">
    <citation type="submission" date="2024-09" db="EMBL/GenBank/DDBJ databases">
        <authorList>
            <person name="Sun Q."/>
            <person name="Mori K."/>
        </authorList>
    </citation>
    <scope>NUCLEOTIDE SEQUENCE [LARGE SCALE GENOMIC DNA]</scope>
    <source>
        <strain evidence="4 5">CCM 7650</strain>
    </source>
</reference>